<protein>
    <submittedName>
        <fullName evidence="1 3">Uncharacterized protein</fullName>
    </submittedName>
</protein>
<sequence>MNSILSKYVNVLKITHLRAMLFGNFHLRGRKTRRKRRWSNIPCFHLHRYLFAIKI</sequence>
<evidence type="ECO:0000313" key="2">
    <source>
        <dbReference type="Proteomes" id="UP000268014"/>
    </source>
</evidence>
<evidence type="ECO:0000313" key="3">
    <source>
        <dbReference type="WBParaSite" id="HPLM_0000254501-mRNA-1"/>
    </source>
</evidence>
<dbReference type="EMBL" id="UZAF01005513">
    <property type="protein sequence ID" value="VDO15403.1"/>
    <property type="molecule type" value="Genomic_DNA"/>
</dbReference>
<reference evidence="1 2" key="2">
    <citation type="submission" date="2018-11" db="EMBL/GenBank/DDBJ databases">
        <authorList>
            <consortium name="Pathogen Informatics"/>
        </authorList>
    </citation>
    <scope>NUCLEOTIDE SEQUENCE [LARGE SCALE GENOMIC DNA]</scope>
    <source>
        <strain evidence="1 2">MHpl1</strain>
    </source>
</reference>
<name>A0A0N4VZ24_HAEPC</name>
<accession>A0A0N4VZ24</accession>
<keyword evidence="2" id="KW-1185">Reference proteome</keyword>
<proteinExistence type="predicted"/>
<evidence type="ECO:0000313" key="1">
    <source>
        <dbReference type="EMBL" id="VDO15403.1"/>
    </source>
</evidence>
<dbReference type="WBParaSite" id="HPLM_0000254501-mRNA-1">
    <property type="protein sequence ID" value="HPLM_0000254501-mRNA-1"/>
    <property type="gene ID" value="HPLM_0000254501"/>
</dbReference>
<gene>
    <name evidence="1" type="ORF">HPLM_LOCUS2542</name>
</gene>
<dbReference type="Proteomes" id="UP000268014">
    <property type="component" value="Unassembled WGS sequence"/>
</dbReference>
<reference evidence="3" key="1">
    <citation type="submission" date="2017-02" db="UniProtKB">
        <authorList>
            <consortium name="WormBaseParasite"/>
        </authorList>
    </citation>
    <scope>IDENTIFICATION</scope>
</reference>
<organism evidence="3">
    <name type="scientific">Haemonchus placei</name>
    <name type="common">Barber's pole worm</name>
    <dbReference type="NCBI Taxonomy" id="6290"/>
    <lineage>
        <taxon>Eukaryota</taxon>
        <taxon>Metazoa</taxon>
        <taxon>Ecdysozoa</taxon>
        <taxon>Nematoda</taxon>
        <taxon>Chromadorea</taxon>
        <taxon>Rhabditida</taxon>
        <taxon>Rhabditina</taxon>
        <taxon>Rhabditomorpha</taxon>
        <taxon>Strongyloidea</taxon>
        <taxon>Trichostrongylidae</taxon>
        <taxon>Haemonchus</taxon>
    </lineage>
</organism>
<dbReference type="AlphaFoldDB" id="A0A0N4VZ24"/>